<protein>
    <recommendedName>
        <fullName evidence="6">Filamentous haemagglutinin FhaB/tRNA nuclease CdiA-like TPS domain-containing protein</fullName>
    </recommendedName>
</protein>
<dbReference type="OrthoDB" id="1776524at2"/>
<reference evidence="7 8" key="1">
    <citation type="journal article" date="2012" name="J. Bacteriol.">
        <title>Genome Sequence of Nitratireductor pacificus Type Strain pht-3B.</title>
        <authorList>
            <person name="Lai Q."/>
            <person name="Li G."/>
            <person name="Shao Z."/>
        </authorList>
    </citation>
    <scope>NUCLEOTIDE SEQUENCE [LARGE SCALE GENOMIC DNA]</scope>
    <source>
        <strain evidence="8">pht-3B</strain>
    </source>
</reference>
<evidence type="ECO:0000313" key="7">
    <source>
        <dbReference type="EMBL" id="EKF17510.1"/>
    </source>
</evidence>
<sequence>MAKGISNLGGFGAGRPLLRRPARAARAFTASLLLTTALVPTTALAGEALPSGGAFTAGSGTISGTGSRMDIRQTSEAGIISWNGFSVGSGNRVHFDNGNGATLNRVTGNVSSQIDGSLTATGSVFLVNPAGVVVGSGGMVATGGSFAASTHDVTDADFLDGGDMTFSGASTAEVKNAGIIRSAQGDIALIARRVENSGTLEAPNGTAGLAAGYEVLMKDRADADGLLSVALGGPDTEAVNSGTIAAANAEIRANGGNVYALAGNTDGVIKATGATSSGGRIFLTAGATGKVKASGRLKARKAAVNVPIPTPRPAREGGTITLTGGNIEVTGTLDASAESDGVKGGEIMIFAEQDTSASGALSARGGAGGTGGFIETSGKKTVDFTGVSIDTSAAGGTTGDWLVDPINLTVDAAAATTISTNLASTNVTLKTTNTTASGPGNQSPGDGDIIINSGIAWTSANTLTLNAYNNIAINAAIAGQNGGLSLLAYGNSSTDAVGTISTGAGGAVDVGNFALNRGVWEQVGAGLPDFSANGMDVRFGTFIRTLGGDGTYTDPYALFDVYGLQGITTNDWRGRRSGDVSLYYELANDIDASVTSSWNGGAGFAPVSLRGSLDGNGHGIDGLHINRPSQSNVALVSYWEDNYFTSGRALEIKDITITNAAVTGGSQVAILVGDTGGGNAHAHNMSNVAVSGTVQANSWGAGVVARYHGNIDRSIMTNVHADVSVNSSDLGGATGGLVSIMREGLTISNSSSKGTISGGNVGGLVGTVDDNNNRIENSYSTATVIADGAFREAGGLVGEAQDITISNSYFAGQVLGTNGASAGGLVGRANRNTIIENAFVTGLVEAEGEVGALVGQAADNTASITDSTWDTDTTGQSEAIGDSGFYTPTVTNTNGLTTSEMQGDLALGGVTLDSGIWGTGSGLYPYFNWEYATAPEAISGKVYSDAGSTAWSGANISAISGGSLLGSATTGANGYYYILAPSGSVNASGALAYLDGESTQAAAFKDTVSATGVTGLDIYGSSLNLLTGETALSATIAKLDTAIGSYTDTDIDFIDTSATQLTASGEGVYVNAASSYTLDQDLTAGGLLSLTSGGTFTIDADRTLKTTNAGSILLNSGVAWNGTGTLTLNSDDDIALNGAIDGKNGGLTLRANGTGGSDDVGTISTGSDGTVDVGTFNLPKGYWYQVGASLPSFEALDFRTNHYNASFVRAQGGDGSVADPYQLFDVYGLQGITGLDTLGNQPSSNNGRSYQLVADIDATGTSEWNGGAGFAPVFLAGSLDGGGHTIDGLYVYKPNDNAGLIGTWDNQLESGSAVSVEIKDLSLTNAHVVAAGNYEAGILFGHSQSYAGTLTLANIYVSGTVSGGSSYRVGGVGGYYSSAESRTATNTRADVDVSGGANSEAGGLFGYVEAGLNLTDSSFTGTVSGQRVGGLIGYTYDDGSITNSWASATVTSVGDDSNVGGLVGRLDSNFSISDSWFSGSVLGTDSNTRVGGLVGFASGNVGISNSFTSGSTTASGDSGIAGGLVGWADGLHVSDSYASGSTVASGGSGIAGGLIGWSRRASVSTSYASGLVDGALSGGLVGQSAYVYFNLTDSVWDREASGQSVAVGDLGVGTVSNVDGVTSAEMKQLSTFVDHGFDVDGQGGTGATWRIYEGYTAPLLRSFMTGLTVTGGDGAKIYDGSVAGSDVGTLVYGSPYDSTLIFGTAGYLSADADVGTYSGGDLTLAGLYSSQFGYDLTLASGSLAITPKALTVSVNADSKVYDGTTAATGSLGSLSGLIGGDVVGVSGSGSFAFADKNVGTGKTVTVSGLGLTGADAGNYTLAPTATSSADITPATLWVAANAASMTYGDGVPALGYTYGGLVGGDDASVLTGALASDATSVSNVGSYGITRGSLSAGGNYQIAFTGADVTITRRAVTVRADDLQRAIDEANPDLTYTIISGSLVNGDQPSGGLSTAAGVNSPAGGYDIDQGSLALSANYDLTYLGGVLTILAEPDVPTPDARPQIHEASPPLPVEADDGTTDTCEPVIVRENGPVAVHPCNRSYGAWLSAAVE</sequence>
<evidence type="ECO:0000313" key="8">
    <source>
        <dbReference type="Proteomes" id="UP000006786"/>
    </source>
</evidence>
<dbReference type="Pfam" id="PF05860">
    <property type="entry name" value="TPS"/>
    <property type="match status" value="1"/>
</dbReference>
<dbReference type="PANTHER" id="PTHR12338">
    <property type="entry name" value="AUTOTRANSPORTER"/>
    <property type="match status" value="1"/>
</dbReference>
<dbReference type="Pfam" id="PF18676">
    <property type="entry name" value="MBG_2"/>
    <property type="match status" value="2"/>
</dbReference>
<dbReference type="GO" id="GO:0005576">
    <property type="term" value="C:extracellular region"/>
    <property type="evidence" value="ECO:0007669"/>
    <property type="project" value="UniProtKB-SubCell"/>
</dbReference>
<feature type="signal peptide" evidence="5">
    <location>
        <begin position="1"/>
        <end position="45"/>
    </location>
</feature>
<dbReference type="PANTHER" id="PTHR12338:SF8">
    <property type="entry name" value="HEME_HEMOPEXIN-BINDING PROTEIN"/>
    <property type="match status" value="1"/>
</dbReference>
<gene>
    <name evidence="7" type="ORF">NA2_17806</name>
</gene>
<evidence type="ECO:0000256" key="4">
    <source>
        <dbReference type="SAM" id="MobiDB-lite"/>
    </source>
</evidence>
<organism evidence="7 8">
    <name type="scientific">Nitratireductor pacificus pht-3B</name>
    <dbReference type="NCBI Taxonomy" id="391937"/>
    <lineage>
        <taxon>Bacteria</taxon>
        <taxon>Pseudomonadati</taxon>
        <taxon>Pseudomonadota</taxon>
        <taxon>Alphaproteobacteria</taxon>
        <taxon>Hyphomicrobiales</taxon>
        <taxon>Phyllobacteriaceae</taxon>
        <taxon>Nitratireductor</taxon>
    </lineage>
</organism>
<dbReference type="eggNOG" id="COG3420">
    <property type="taxonomic scope" value="Bacteria"/>
</dbReference>
<dbReference type="STRING" id="391937.NA2_17806"/>
<dbReference type="SMART" id="SM00912">
    <property type="entry name" value="Haemagg_act"/>
    <property type="match status" value="1"/>
</dbReference>
<evidence type="ECO:0000256" key="3">
    <source>
        <dbReference type="ARBA" id="ARBA00022729"/>
    </source>
</evidence>
<dbReference type="SUPFAM" id="SSF51126">
    <property type="entry name" value="Pectin lyase-like"/>
    <property type="match status" value="1"/>
</dbReference>
<dbReference type="Gene3D" id="2.160.20.10">
    <property type="entry name" value="Single-stranded right-handed beta-helix, Pectin lyase-like"/>
    <property type="match status" value="1"/>
</dbReference>
<dbReference type="NCBIfam" id="TIGR01901">
    <property type="entry name" value="adhes_NPXG"/>
    <property type="match status" value="1"/>
</dbReference>
<feature type="chain" id="PRO_5003861047" description="Filamentous haemagglutinin FhaB/tRNA nuclease CdiA-like TPS domain-containing protein" evidence="5">
    <location>
        <begin position="46"/>
        <end position="2053"/>
    </location>
</feature>
<dbReference type="InterPro" id="IPR011493">
    <property type="entry name" value="GLUG"/>
</dbReference>
<dbReference type="InterPro" id="IPR012334">
    <property type="entry name" value="Pectin_lyas_fold"/>
</dbReference>
<dbReference type="Proteomes" id="UP000006786">
    <property type="component" value="Unassembled WGS sequence"/>
</dbReference>
<dbReference type="Gene3D" id="2.160.20.110">
    <property type="match status" value="3"/>
</dbReference>
<name>K2M8Z9_9HYPH</name>
<keyword evidence="3 5" id="KW-0732">Signal</keyword>
<keyword evidence="8" id="KW-1185">Reference proteome</keyword>
<feature type="compositionally biased region" description="Low complexity" evidence="4">
    <location>
        <begin position="865"/>
        <end position="877"/>
    </location>
</feature>
<evidence type="ECO:0000256" key="1">
    <source>
        <dbReference type="ARBA" id="ARBA00004613"/>
    </source>
</evidence>
<comment type="caution">
    <text evidence="7">The sequence shown here is derived from an EMBL/GenBank/DDBJ whole genome shotgun (WGS) entry which is preliminary data.</text>
</comment>
<dbReference type="InterPro" id="IPR041286">
    <property type="entry name" value="MBG_2"/>
</dbReference>
<feature type="region of interest" description="Disordered" evidence="4">
    <location>
        <begin position="865"/>
        <end position="884"/>
    </location>
</feature>
<evidence type="ECO:0000256" key="2">
    <source>
        <dbReference type="ARBA" id="ARBA00022525"/>
    </source>
</evidence>
<feature type="region of interest" description="Disordered" evidence="4">
    <location>
        <begin position="1999"/>
        <end position="2019"/>
    </location>
</feature>
<feature type="domain" description="Filamentous haemagglutinin FhaB/tRNA nuclease CdiA-like TPS" evidence="6">
    <location>
        <begin position="46"/>
        <end position="157"/>
    </location>
</feature>
<dbReference type="RefSeq" id="WP_008598501.1">
    <property type="nucleotide sequence ID" value="NZ_AMRM01000023.1"/>
</dbReference>
<evidence type="ECO:0000256" key="5">
    <source>
        <dbReference type="SAM" id="SignalP"/>
    </source>
</evidence>
<dbReference type="InterPro" id="IPR050909">
    <property type="entry name" value="Bact_Autotransporter_VF"/>
</dbReference>
<dbReference type="eggNOG" id="COG1572">
    <property type="taxonomic scope" value="Bacteria"/>
</dbReference>
<dbReference type="InterPro" id="IPR041248">
    <property type="entry name" value="YDG"/>
</dbReference>
<accession>K2M8Z9</accession>
<evidence type="ECO:0000259" key="6">
    <source>
        <dbReference type="SMART" id="SM00912"/>
    </source>
</evidence>
<dbReference type="eggNOG" id="COG3210">
    <property type="taxonomic scope" value="Bacteria"/>
</dbReference>
<dbReference type="PATRIC" id="fig|391937.3.peg.3660"/>
<dbReference type="Pfam" id="PF07581">
    <property type="entry name" value="Glug"/>
    <property type="match status" value="1"/>
</dbReference>
<dbReference type="InterPro" id="IPR011050">
    <property type="entry name" value="Pectin_lyase_fold/virulence"/>
</dbReference>
<comment type="subcellular location">
    <subcellularLocation>
        <location evidence="1">Secreted</location>
    </subcellularLocation>
</comment>
<dbReference type="InterPro" id="IPR008638">
    <property type="entry name" value="FhaB/CdiA-like_TPS"/>
</dbReference>
<dbReference type="EMBL" id="AMRM01000023">
    <property type="protein sequence ID" value="EKF17510.1"/>
    <property type="molecule type" value="Genomic_DNA"/>
</dbReference>
<dbReference type="Pfam" id="PF18657">
    <property type="entry name" value="YDG"/>
    <property type="match status" value="1"/>
</dbReference>
<proteinExistence type="predicted"/>
<keyword evidence="2" id="KW-0964">Secreted</keyword>